<feature type="domain" description="HTH bat-type" evidence="3">
    <location>
        <begin position="156"/>
        <end position="208"/>
    </location>
</feature>
<dbReference type="Pfam" id="PF04967">
    <property type="entry name" value="HTH_10"/>
    <property type="match status" value="1"/>
</dbReference>
<dbReference type="EMBL" id="FQWV01000003">
    <property type="protein sequence ID" value="SHG99311.1"/>
    <property type="molecule type" value="Genomic_DNA"/>
</dbReference>
<dbReference type="STRING" id="43928.SAMN05443636_1541"/>
<evidence type="ECO:0000313" key="5">
    <source>
        <dbReference type="EMBL" id="SHG99311.1"/>
    </source>
</evidence>
<dbReference type="Pfam" id="PF15915">
    <property type="entry name" value="BAT"/>
    <property type="match status" value="1"/>
</dbReference>
<evidence type="ECO:0000259" key="4">
    <source>
        <dbReference type="Pfam" id="PF15915"/>
    </source>
</evidence>
<organism evidence="5 6">
    <name type="scientific">Halobaculum gomorrense</name>
    <dbReference type="NCBI Taxonomy" id="43928"/>
    <lineage>
        <taxon>Archaea</taxon>
        <taxon>Methanobacteriati</taxon>
        <taxon>Methanobacteriota</taxon>
        <taxon>Stenosarchaea group</taxon>
        <taxon>Halobacteria</taxon>
        <taxon>Halobacteriales</taxon>
        <taxon>Haloferacaceae</taxon>
        <taxon>Halobaculum</taxon>
    </lineage>
</organism>
<dbReference type="PANTHER" id="PTHR34236">
    <property type="entry name" value="DIMETHYL SULFOXIDE REDUCTASE TRANSCRIPTIONAL ACTIVATOR"/>
    <property type="match status" value="1"/>
</dbReference>
<gene>
    <name evidence="5" type="ORF">SAMN05443636_1541</name>
</gene>
<name>A0A1M5PBU7_9EURY</name>
<keyword evidence="6" id="KW-1185">Reference proteome</keyword>
<dbReference type="RefSeq" id="WP_073308164.1">
    <property type="nucleotide sequence ID" value="NZ_FQWV01000003.1"/>
</dbReference>
<sequence length="216" mass="24161">MISTQIYAEHENLALTPTIRSDADTEISVVTDASTDPDNDVYFFQVETGDLDRLETLLEADHTVASFSLVFEQQETGTYRIEYSEETELLSPPLADVGGLTMGASSHLNGWVLDLQFKDHDGLYALNEYAEGRGIHLDIMELNHVDGYERDTDFGLTEPQREALLAAFDRGYFDEPRESSLEDLAAVMDISPTAVSGRLRRGSKRLIEALLLDEEH</sequence>
<evidence type="ECO:0000259" key="3">
    <source>
        <dbReference type="Pfam" id="PF04967"/>
    </source>
</evidence>
<dbReference type="InterPro" id="IPR013324">
    <property type="entry name" value="RNA_pol_sigma_r3/r4-like"/>
</dbReference>
<evidence type="ECO:0000256" key="2">
    <source>
        <dbReference type="ARBA" id="ARBA00023163"/>
    </source>
</evidence>
<keyword evidence="1" id="KW-0805">Transcription regulation</keyword>
<dbReference type="SUPFAM" id="SSF88659">
    <property type="entry name" value="Sigma3 and sigma4 domains of RNA polymerase sigma factors"/>
    <property type="match status" value="1"/>
</dbReference>
<accession>A0A1M5PBU7</accession>
<dbReference type="InterPro" id="IPR031803">
    <property type="entry name" value="BAT_GAF/HTH-assoc"/>
</dbReference>
<dbReference type="Proteomes" id="UP000184357">
    <property type="component" value="Unassembled WGS sequence"/>
</dbReference>
<proteinExistence type="predicted"/>
<dbReference type="OrthoDB" id="202021at2157"/>
<dbReference type="InterPro" id="IPR007050">
    <property type="entry name" value="HTH_bacterioopsin"/>
</dbReference>
<keyword evidence="2" id="KW-0804">Transcription</keyword>
<reference evidence="5 6" key="1">
    <citation type="submission" date="2016-11" db="EMBL/GenBank/DDBJ databases">
        <authorList>
            <person name="Jaros S."/>
            <person name="Januszkiewicz K."/>
            <person name="Wedrychowicz H."/>
        </authorList>
    </citation>
    <scope>NUCLEOTIDE SEQUENCE [LARGE SCALE GENOMIC DNA]</scope>
    <source>
        <strain evidence="5 6">DSM 9297</strain>
    </source>
</reference>
<evidence type="ECO:0000313" key="6">
    <source>
        <dbReference type="Proteomes" id="UP000184357"/>
    </source>
</evidence>
<dbReference type="AlphaFoldDB" id="A0A1M5PBU7"/>
<protein>
    <submittedName>
        <fullName evidence="5">Predicted DNA binding protein, contains HTH domain</fullName>
    </submittedName>
</protein>
<dbReference type="PANTHER" id="PTHR34236:SF1">
    <property type="entry name" value="DIMETHYL SULFOXIDE REDUCTASE TRANSCRIPTIONAL ACTIVATOR"/>
    <property type="match status" value="1"/>
</dbReference>
<feature type="domain" description="Bacterioopsin transcriptional activator GAF and HTH associated" evidence="4">
    <location>
        <begin position="20"/>
        <end position="117"/>
    </location>
</feature>
<evidence type="ECO:0000256" key="1">
    <source>
        <dbReference type="ARBA" id="ARBA00023015"/>
    </source>
</evidence>